<dbReference type="Gene3D" id="3.20.20.410">
    <property type="entry name" value="Protein of unknown function UPF0759"/>
    <property type="match status" value="1"/>
</dbReference>
<dbReference type="Proteomes" id="UP000027778">
    <property type="component" value="Unassembled WGS sequence"/>
</dbReference>
<dbReference type="InterPro" id="IPR036520">
    <property type="entry name" value="UPF0759_sf"/>
</dbReference>
<evidence type="ECO:0000313" key="1">
    <source>
        <dbReference type="EMBL" id="KEK23719.1"/>
    </source>
</evidence>
<dbReference type="PANTHER" id="PTHR30348">
    <property type="entry name" value="UNCHARACTERIZED PROTEIN YECE"/>
    <property type="match status" value="1"/>
</dbReference>
<keyword evidence="2" id="KW-1185">Reference proteome</keyword>
<proteinExistence type="predicted"/>
<comment type="caution">
    <text evidence="1">The sequence shown here is derived from an EMBL/GenBank/DDBJ whole genome shotgun (WGS) entry which is preliminary data.</text>
</comment>
<reference evidence="1 2" key="1">
    <citation type="submission" date="2014-06" db="EMBL/GenBank/DDBJ databases">
        <title>Draft genome sequence of Bacillus gaemokensis JCM 15801 (MCCC 1A00707).</title>
        <authorList>
            <person name="Lai Q."/>
            <person name="Liu Y."/>
            <person name="Shao Z."/>
        </authorList>
    </citation>
    <scope>NUCLEOTIDE SEQUENCE [LARGE SCALE GENOMIC DNA]</scope>
    <source>
        <strain evidence="1 2">JCM 15801</strain>
    </source>
</reference>
<dbReference type="AlphaFoldDB" id="A0A073K8T1"/>
<evidence type="ECO:0000313" key="2">
    <source>
        <dbReference type="Proteomes" id="UP000027778"/>
    </source>
</evidence>
<evidence type="ECO:0008006" key="3">
    <source>
        <dbReference type="Google" id="ProtNLM"/>
    </source>
</evidence>
<dbReference type="InterPro" id="IPR002763">
    <property type="entry name" value="DUF72"/>
</dbReference>
<gene>
    <name evidence="1" type="ORF">BAGA_07100</name>
</gene>
<dbReference type="RefSeq" id="WP_033675282.1">
    <property type="nucleotide sequence ID" value="NZ_JOTM01000013.1"/>
</dbReference>
<name>A0A073K8T1_9BACI</name>
<dbReference type="PANTHER" id="PTHR30348:SF13">
    <property type="entry name" value="UPF0759 PROTEIN YUNF"/>
    <property type="match status" value="1"/>
</dbReference>
<sequence length="281" mass="33059">MISIGLTGWGDHDSLYTDSYENRNKLRTYSEYFPIVEVDSSFYAMQPARNYTKWAAETPKDFSFVVKAYQGMTGHLQGDIPFSNIDEMFESYKQSILPLQEAHKLKVILFQYPPWFDCQKKNVDLLRYTKEKMGDFPCAIEFRNQTWFYPNMHDKTLQFLEQEKWIHTICDEPQAGIGSVPLVLEATHSEMALIRFHGRNVHGWLDKGENWRAVRCLYRYNKKELGEWVERLETMQKKTKNIYVLFNNNSGGDAADNAKQLMEMMHITYGDPKPEQLNLFE</sequence>
<dbReference type="EMBL" id="JOTM01000013">
    <property type="protein sequence ID" value="KEK23719.1"/>
    <property type="molecule type" value="Genomic_DNA"/>
</dbReference>
<accession>A0A073K8T1</accession>
<protein>
    <recommendedName>
        <fullName evidence="3">DUF72 domain-containing protein</fullName>
    </recommendedName>
</protein>
<dbReference type="SUPFAM" id="SSF117396">
    <property type="entry name" value="TM1631-like"/>
    <property type="match status" value="1"/>
</dbReference>
<dbReference type="Pfam" id="PF01904">
    <property type="entry name" value="DUF72"/>
    <property type="match status" value="1"/>
</dbReference>
<organism evidence="1 2">
    <name type="scientific">Bacillus gaemokensis</name>
    <dbReference type="NCBI Taxonomy" id="574375"/>
    <lineage>
        <taxon>Bacteria</taxon>
        <taxon>Bacillati</taxon>
        <taxon>Bacillota</taxon>
        <taxon>Bacilli</taxon>
        <taxon>Bacillales</taxon>
        <taxon>Bacillaceae</taxon>
        <taxon>Bacillus</taxon>
        <taxon>Bacillus cereus group</taxon>
    </lineage>
</organism>
<dbReference type="eggNOG" id="COG1801">
    <property type="taxonomic scope" value="Bacteria"/>
</dbReference>
<dbReference type="OrthoDB" id="9780310at2"/>